<evidence type="ECO:0000256" key="4">
    <source>
        <dbReference type="SAM" id="MobiDB-lite"/>
    </source>
</evidence>
<evidence type="ECO:0000256" key="3">
    <source>
        <dbReference type="SAM" id="Coils"/>
    </source>
</evidence>
<dbReference type="Proteomes" id="UP000233160">
    <property type="component" value="Unassembled WGS sequence"/>
</dbReference>
<accession>A0A2K6FDP8</accession>
<dbReference type="AlphaFoldDB" id="A0A2K6FDP8"/>
<dbReference type="GO" id="GO:0048188">
    <property type="term" value="C:Set1C/COMPASS complex"/>
    <property type="evidence" value="ECO:0007669"/>
    <property type="project" value="InterPro"/>
</dbReference>
<feature type="compositionally biased region" description="Low complexity" evidence="4">
    <location>
        <begin position="134"/>
        <end position="147"/>
    </location>
</feature>
<dbReference type="Pfam" id="PF05186">
    <property type="entry name" value="Dpy-30"/>
    <property type="match status" value="1"/>
</dbReference>
<dbReference type="PANTHER" id="PTHR23356:SF3">
    <property type="entry name" value="DPY30 DOMAIN-CONTAINING PROTEIN 2"/>
    <property type="match status" value="1"/>
</dbReference>
<gene>
    <name evidence="5" type="primary">DYDC2</name>
</gene>
<reference evidence="5" key="2">
    <citation type="submission" date="2025-09" db="UniProtKB">
        <authorList>
            <consortium name="Ensembl"/>
        </authorList>
    </citation>
    <scope>IDENTIFICATION</scope>
</reference>
<dbReference type="CDD" id="cd22966">
    <property type="entry name" value="DD_DYDC-like"/>
    <property type="match status" value="1"/>
</dbReference>
<keyword evidence="3" id="KW-0175">Coiled coil</keyword>
<dbReference type="InterPro" id="IPR037856">
    <property type="entry name" value="Sdc1/DPY30"/>
</dbReference>
<dbReference type="InterPro" id="IPR049630">
    <property type="entry name" value="DYDC-like_DD"/>
</dbReference>
<dbReference type="FunFam" id="1.20.890.10:FF:000012">
    <property type="entry name" value="DPY30 domain containing 2"/>
    <property type="match status" value="1"/>
</dbReference>
<feature type="compositionally biased region" description="Basic and acidic residues" evidence="4">
    <location>
        <begin position="158"/>
        <end position="169"/>
    </location>
</feature>
<dbReference type="OMA" id="AHWLYHH"/>
<proteinExistence type="inferred from homology"/>
<sequence length="179" mass="20660">ARMESEYLRRCFGNCLTQALAEVAKVRPSDPIEYLAHWLYHYRKTARAREESRQEKIQLKEEYDSSCREREMTEMLKQEEWQMQQKCKKCCKALISETVSSKKTVFRQEDMKPLEKEALKQESLRGAPGVIPGEPQQASPSESAAQADWNPPTPQELNHQEALQHEVSHEMPSGSKSPP</sequence>
<evidence type="ECO:0000313" key="6">
    <source>
        <dbReference type="Proteomes" id="UP000233160"/>
    </source>
</evidence>
<keyword evidence="6" id="KW-1185">Reference proteome</keyword>
<dbReference type="GeneTree" id="ENSGT00940000162091"/>
<evidence type="ECO:0000256" key="2">
    <source>
        <dbReference type="ARBA" id="ARBA00068748"/>
    </source>
</evidence>
<evidence type="ECO:0000256" key="1">
    <source>
        <dbReference type="ARBA" id="ARBA00010849"/>
    </source>
</evidence>
<dbReference type="STRING" id="379532.ENSPCOP00000012083"/>
<dbReference type="Ensembl" id="ENSPCOT00000022675.1">
    <property type="protein sequence ID" value="ENSPCOP00000012083.1"/>
    <property type="gene ID" value="ENSPCOG00000017581.1"/>
</dbReference>
<comment type="similarity">
    <text evidence="1">Belongs to the dpy-30 family.</text>
</comment>
<organism evidence="5 6">
    <name type="scientific">Propithecus coquereli</name>
    <name type="common">Coquerel's sifaka</name>
    <name type="synonym">Propithecus verreauxi coquereli</name>
    <dbReference type="NCBI Taxonomy" id="379532"/>
    <lineage>
        <taxon>Eukaryota</taxon>
        <taxon>Metazoa</taxon>
        <taxon>Chordata</taxon>
        <taxon>Craniata</taxon>
        <taxon>Vertebrata</taxon>
        <taxon>Euteleostomi</taxon>
        <taxon>Mammalia</taxon>
        <taxon>Eutheria</taxon>
        <taxon>Euarchontoglires</taxon>
        <taxon>Primates</taxon>
        <taxon>Strepsirrhini</taxon>
        <taxon>Lemuriformes</taxon>
        <taxon>Indriidae</taxon>
        <taxon>Propithecus</taxon>
    </lineage>
</organism>
<evidence type="ECO:0000313" key="5">
    <source>
        <dbReference type="Ensembl" id="ENSPCOP00000012083.1"/>
    </source>
</evidence>
<dbReference type="Gene3D" id="1.20.890.10">
    <property type="entry name" value="cAMP-dependent protein kinase regulatory subunit, dimerization-anchoring domain"/>
    <property type="match status" value="1"/>
</dbReference>
<name>A0A2K6FDP8_PROCO</name>
<feature type="coiled-coil region" evidence="3">
    <location>
        <begin position="42"/>
        <end position="69"/>
    </location>
</feature>
<feature type="region of interest" description="Disordered" evidence="4">
    <location>
        <begin position="116"/>
        <end position="179"/>
    </location>
</feature>
<dbReference type="PANTHER" id="PTHR23356">
    <property type="entry name" value="DPY30-RELATED"/>
    <property type="match status" value="1"/>
</dbReference>
<dbReference type="InterPro" id="IPR007858">
    <property type="entry name" value="Dpy-30_motif"/>
</dbReference>
<reference evidence="5" key="1">
    <citation type="submission" date="2025-08" db="UniProtKB">
        <authorList>
            <consortium name="Ensembl"/>
        </authorList>
    </citation>
    <scope>IDENTIFICATION</scope>
</reference>
<protein>
    <recommendedName>
        <fullName evidence="2">DPY30 domain-containing protein 2</fullName>
    </recommendedName>
</protein>